<dbReference type="OrthoDB" id="1270539at2"/>
<comment type="caution">
    <text evidence="1">The sequence shown here is derived from an EMBL/GenBank/DDBJ whole genome shotgun (WGS) entry which is preliminary data.</text>
</comment>
<sequence>MYIQAIFYLLKTDCLWRDVPVGHFISQPSCRQQNVLKFNL</sequence>
<keyword evidence="2" id="KW-1185">Reference proteome</keyword>
<evidence type="ECO:0000313" key="1">
    <source>
        <dbReference type="EMBL" id="RKO69187.1"/>
    </source>
</evidence>
<name>A0A420VSE4_9SPHI</name>
<protein>
    <recommendedName>
        <fullName evidence="3">Transposase</fullName>
    </recommendedName>
</protein>
<evidence type="ECO:0008006" key="3">
    <source>
        <dbReference type="Google" id="ProtNLM"/>
    </source>
</evidence>
<evidence type="ECO:0000313" key="2">
    <source>
        <dbReference type="Proteomes" id="UP000282423"/>
    </source>
</evidence>
<proteinExistence type="predicted"/>
<dbReference type="EMBL" id="RBWS01000022">
    <property type="protein sequence ID" value="RKO69187.1"/>
    <property type="molecule type" value="Genomic_DNA"/>
</dbReference>
<organism evidence="1 2">
    <name type="scientific">Sphingobacterium puteale</name>
    <dbReference type="NCBI Taxonomy" id="2420510"/>
    <lineage>
        <taxon>Bacteria</taxon>
        <taxon>Pseudomonadati</taxon>
        <taxon>Bacteroidota</taxon>
        <taxon>Sphingobacteriia</taxon>
        <taxon>Sphingobacteriales</taxon>
        <taxon>Sphingobacteriaceae</taxon>
        <taxon>Sphingobacterium</taxon>
    </lineage>
</organism>
<dbReference type="Proteomes" id="UP000282423">
    <property type="component" value="Unassembled WGS sequence"/>
</dbReference>
<gene>
    <name evidence="1" type="ORF">D7322_23425</name>
</gene>
<dbReference type="AlphaFoldDB" id="A0A420VSE4"/>
<reference evidence="1 2" key="1">
    <citation type="submission" date="2018-10" db="EMBL/GenBank/DDBJ databases">
        <title>Sphingobacterium sp. M05W1-28.</title>
        <authorList>
            <person name="Cai H."/>
        </authorList>
    </citation>
    <scope>NUCLEOTIDE SEQUENCE [LARGE SCALE GENOMIC DNA]</scope>
    <source>
        <strain evidence="1 2">M05W1-28</strain>
    </source>
</reference>
<accession>A0A420VSE4</accession>